<name>G7V748_THELD</name>
<feature type="transmembrane region" description="Helical" evidence="4">
    <location>
        <begin position="137"/>
        <end position="156"/>
    </location>
</feature>
<dbReference type="GO" id="GO:0005886">
    <property type="term" value="C:plasma membrane"/>
    <property type="evidence" value="ECO:0007669"/>
    <property type="project" value="TreeGrafter"/>
</dbReference>
<feature type="transmembrane region" description="Helical" evidence="4">
    <location>
        <begin position="304"/>
        <end position="323"/>
    </location>
</feature>
<keyword evidence="1 4" id="KW-0812">Transmembrane</keyword>
<feature type="transmembrane region" description="Helical" evidence="4">
    <location>
        <begin position="162"/>
        <end position="184"/>
    </location>
</feature>
<protein>
    <submittedName>
        <fullName evidence="6">Major facilitator superfamily MFS_1</fullName>
    </submittedName>
</protein>
<gene>
    <name evidence="6" type="ordered locus">Tlie_0345</name>
</gene>
<feature type="transmembrane region" description="Helical" evidence="4">
    <location>
        <begin position="335"/>
        <end position="355"/>
    </location>
</feature>
<dbReference type="PANTHER" id="PTHR43129:SF1">
    <property type="entry name" value="FOSMIDOMYCIN RESISTANCE PROTEIN"/>
    <property type="match status" value="1"/>
</dbReference>
<feature type="transmembrane region" description="Helical" evidence="4">
    <location>
        <begin position="246"/>
        <end position="268"/>
    </location>
</feature>
<feature type="transmembrane region" description="Helical" evidence="4">
    <location>
        <begin position="280"/>
        <end position="298"/>
    </location>
</feature>
<keyword evidence="7" id="KW-1185">Reference proteome</keyword>
<dbReference type="CDD" id="cd17478">
    <property type="entry name" value="MFS_FsR"/>
    <property type="match status" value="1"/>
</dbReference>
<evidence type="ECO:0000313" key="6">
    <source>
        <dbReference type="EMBL" id="AER66082.1"/>
    </source>
</evidence>
<dbReference type="HOGENOM" id="CLU_040537_1_1_0"/>
<dbReference type="OrthoDB" id="9770492at2"/>
<dbReference type="KEGG" id="tli:Tlie_0345"/>
<dbReference type="PANTHER" id="PTHR43129">
    <property type="entry name" value="FOSMIDOMYCIN RESISTANCE PROTEIN"/>
    <property type="match status" value="1"/>
</dbReference>
<feature type="domain" description="Major facilitator superfamily (MFS) profile" evidence="5">
    <location>
        <begin position="12"/>
        <end position="389"/>
    </location>
</feature>
<dbReference type="SUPFAM" id="SSF103473">
    <property type="entry name" value="MFS general substrate transporter"/>
    <property type="match status" value="1"/>
</dbReference>
<organism evidence="6 7">
    <name type="scientific">Thermovirga lienii (strain ATCC BAA-1197 / DSM 17291 / Cas60314)</name>
    <dbReference type="NCBI Taxonomy" id="580340"/>
    <lineage>
        <taxon>Bacteria</taxon>
        <taxon>Thermotogati</taxon>
        <taxon>Synergistota</taxon>
        <taxon>Synergistia</taxon>
        <taxon>Synergistales</taxon>
        <taxon>Thermovirgaceae</taxon>
        <taxon>Thermovirga</taxon>
    </lineage>
</organism>
<dbReference type="EMBL" id="CP003096">
    <property type="protein sequence ID" value="AER66082.1"/>
    <property type="molecule type" value="Genomic_DNA"/>
</dbReference>
<dbReference type="eggNOG" id="COG2814">
    <property type="taxonomic scope" value="Bacteria"/>
</dbReference>
<dbReference type="AlphaFoldDB" id="G7V748"/>
<proteinExistence type="predicted"/>
<reference evidence="6 7" key="2">
    <citation type="journal article" date="2012" name="Stand. Genomic Sci.">
        <title>Genome sequence of the moderately thermophilic, amino-acid-degrading and sulfur-reducing bacterium Thermovirga lienii type strain (Cas60314(T)).</title>
        <authorList>
            <person name="Goker M."/>
            <person name="Saunders E."/>
            <person name="Lapidus A."/>
            <person name="Nolan M."/>
            <person name="Lucas S."/>
            <person name="Hammon N."/>
            <person name="Deshpande S."/>
            <person name="Cheng J.F."/>
            <person name="Han C."/>
            <person name="Tapia R."/>
            <person name="Goodwin L.A."/>
            <person name="Pitluck S."/>
            <person name="Liolios K."/>
            <person name="Mavromatis K."/>
            <person name="Pagani I."/>
            <person name="Ivanova N."/>
            <person name="Mikhailova N."/>
            <person name="Pati A."/>
            <person name="Chen A."/>
            <person name="Palaniappan K."/>
            <person name="Land M."/>
            <person name="Chang Y.J."/>
            <person name="Jeffries C.D."/>
            <person name="Brambilla E.M."/>
            <person name="Rohde M."/>
            <person name="Spring S."/>
            <person name="Detter J.C."/>
            <person name="Woyke T."/>
            <person name="Bristow J."/>
            <person name="Eisen J.A."/>
            <person name="Markowitz V."/>
            <person name="Hugenholtz P."/>
            <person name="Kyrpides N.C."/>
            <person name="Klenk H.P."/>
        </authorList>
    </citation>
    <scope>NUCLEOTIDE SEQUENCE [LARGE SCALE GENOMIC DNA]</scope>
    <source>
        <strain evidence="7">ATCC BAA-1197 / DSM 17291 / Cas60314</strain>
    </source>
</reference>
<reference evidence="7" key="1">
    <citation type="submission" date="2011-10" db="EMBL/GenBank/DDBJ databases">
        <title>The complete genome of chromosome of Thermovirga lienii DSM 17291.</title>
        <authorList>
            <consortium name="US DOE Joint Genome Institute (JGI-PGF)"/>
            <person name="Lucas S."/>
            <person name="Copeland A."/>
            <person name="Lapidus A."/>
            <person name="Glavina del Rio T."/>
            <person name="Dalin E."/>
            <person name="Tice H."/>
            <person name="Bruce D."/>
            <person name="Goodwin L."/>
            <person name="Pitluck S."/>
            <person name="Peters L."/>
            <person name="Mikhailova N."/>
            <person name="Saunders E."/>
            <person name="Kyrpides N."/>
            <person name="Mavromatis K."/>
            <person name="Ivanova N."/>
            <person name="Last F.I."/>
            <person name="Brettin T."/>
            <person name="Detter J.C."/>
            <person name="Han C."/>
            <person name="Larimer F."/>
            <person name="Land M."/>
            <person name="Hauser L."/>
            <person name="Markowitz V."/>
            <person name="Cheng J.-F."/>
            <person name="Hugenholtz P."/>
            <person name="Woyke T."/>
            <person name="Wu D."/>
            <person name="Spring S."/>
            <person name="Schroeder M."/>
            <person name="Brambilla E.-M."/>
            <person name="Klenk H.-P."/>
            <person name="Eisen J.A."/>
        </authorList>
    </citation>
    <scope>NUCLEOTIDE SEQUENCE [LARGE SCALE GENOMIC DNA]</scope>
    <source>
        <strain evidence="7">ATCC BAA-1197 / DSM 17291 / Cas60314</strain>
    </source>
</reference>
<dbReference type="GO" id="GO:0022857">
    <property type="term" value="F:transmembrane transporter activity"/>
    <property type="evidence" value="ECO:0007669"/>
    <property type="project" value="InterPro"/>
</dbReference>
<dbReference type="InterPro" id="IPR020846">
    <property type="entry name" value="MFS_dom"/>
</dbReference>
<dbReference type="Pfam" id="PF07690">
    <property type="entry name" value="MFS_1"/>
    <property type="match status" value="1"/>
</dbReference>
<keyword evidence="2 4" id="KW-1133">Transmembrane helix</keyword>
<evidence type="ECO:0000256" key="4">
    <source>
        <dbReference type="SAM" id="Phobius"/>
    </source>
</evidence>
<sequence length="389" mass="41019">MKKRKFIKENFKLLVMALSHFTNDVHGSFLPTFVPLIVESLGITYAQAGLLKSISGGMHVVIQPLAGYISDLFSRPYALIAGPLLTALGASMLPLSPTYGLAILFVGLQSMGSAIYHPLGHGGVGHIVPPGKLASSLAIFAVGGILGSTVSSLYAISLYELFGPSVLMPLGAMVPVAFVSYLTWKAIPKLAINNSKNKPSPMDFIKTMAKTLKKIFPIWGVSISRDTTIQGIRFFLPLLIAAKGGSLVDIGTILFIISIIGTLSPMIGGKLADELGEKKVIAAGMTLAPLFLLPGAFSQGFLSISLYMIGIALLQALLPVTGAAAQKKAPESRSVVASLVTGVAFGLGGVLIAPLGVIADSLGLETTLSFIALLPWFPMPLFFLRWKNI</sequence>
<dbReference type="Gene3D" id="1.20.1250.20">
    <property type="entry name" value="MFS general substrate transporter like domains"/>
    <property type="match status" value="2"/>
</dbReference>
<dbReference type="Proteomes" id="UP000005868">
    <property type="component" value="Chromosome"/>
</dbReference>
<evidence type="ECO:0000256" key="2">
    <source>
        <dbReference type="ARBA" id="ARBA00022989"/>
    </source>
</evidence>
<dbReference type="InterPro" id="IPR011701">
    <property type="entry name" value="MFS"/>
</dbReference>
<keyword evidence="3 4" id="KW-0472">Membrane</keyword>
<dbReference type="STRING" id="580340.Tlie_0345"/>
<evidence type="ECO:0000256" key="3">
    <source>
        <dbReference type="ARBA" id="ARBA00023136"/>
    </source>
</evidence>
<evidence type="ECO:0000259" key="5">
    <source>
        <dbReference type="PROSITE" id="PS50850"/>
    </source>
</evidence>
<dbReference type="InterPro" id="IPR036259">
    <property type="entry name" value="MFS_trans_sf"/>
</dbReference>
<feature type="transmembrane region" description="Helical" evidence="4">
    <location>
        <begin position="367"/>
        <end position="386"/>
    </location>
</feature>
<accession>G7V748</accession>
<evidence type="ECO:0000256" key="1">
    <source>
        <dbReference type="ARBA" id="ARBA00022692"/>
    </source>
</evidence>
<evidence type="ECO:0000313" key="7">
    <source>
        <dbReference type="Proteomes" id="UP000005868"/>
    </source>
</evidence>
<dbReference type="PROSITE" id="PS50850">
    <property type="entry name" value="MFS"/>
    <property type="match status" value="1"/>
</dbReference>